<dbReference type="GO" id="GO:0016987">
    <property type="term" value="F:sigma factor activity"/>
    <property type="evidence" value="ECO:0007669"/>
    <property type="project" value="UniProtKB-KW"/>
</dbReference>
<evidence type="ECO:0000256" key="6">
    <source>
        <dbReference type="SAM" id="MobiDB-lite"/>
    </source>
</evidence>
<evidence type="ECO:0000313" key="10">
    <source>
        <dbReference type="Proteomes" id="UP000314251"/>
    </source>
</evidence>
<dbReference type="InterPro" id="IPR032710">
    <property type="entry name" value="NTF2-like_dom_sf"/>
</dbReference>
<dbReference type="SUPFAM" id="SSF88659">
    <property type="entry name" value="Sigma3 and sigma4 domains of RNA polymerase sigma factors"/>
    <property type="match status" value="1"/>
</dbReference>
<dbReference type="EMBL" id="VDLY02000003">
    <property type="protein sequence ID" value="KAB8168824.1"/>
    <property type="molecule type" value="Genomic_DNA"/>
</dbReference>
<dbReference type="PANTHER" id="PTHR30173">
    <property type="entry name" value="SIGMA 19 FACTOR"/>
    <property type="match status" value="1"/>
</dbReference>
<dbReference type="InterPro" id="IPR052704">
    <property type="entry name" value="ECF_Sigma-70_Domain"/>
</dbReference>
<feature type="compositionally biased region" description="Basic and acidic residues" evidence="6">
    <location>
        <begin position="75"/>
        <end position="85"/>
    </location>
</feature>
<evidence type="ECO:0000256" key="2">
    <source>
        <dbReference type="ARBA" id="ARBA00011344"/>
    </source>
</evidence>
<keyword evidence="5" id="KW-0804">Transcription</keyword>
<dbReference type="Pfam" id="PF04542">
    <property type="entry name" value="Sigma70_r2"/>
    <property type="match status" value="1"/>
</dbReference>
<dbReference type="SUPFAM" id="SSF54427">
    <property type="entry name" value="NTF2-like"/>
    <property type="match status" value="1"/>
</dbReference>
<dbReference type="InterPro" id="IPR014284">
    <property type="entry name" value="RNA_pol_sigma-70_dom"/>
</dbReference>
<dbReference type="Pfam" id="PF08281">
    <property type="entry name" value="Sigma70_r4_2"/>
    <property type="match status" value="1"/>
</dbReference>
<keyword evidence="3" id="KW-0805">Transcription regulation</keyword>
<name>A0A5N6AJI5_9ACTN</name>
<dbReference type="SUPFAM" id="SSF88946">
    <property type="entry name" value="Sigma2 domain of RNA polymerase sigma factors"/>
    <property type="match status" value="1"/>
</dbReference>
<dbReference type="InterPro" id="IPR007627">
    <property type="entry name" value="RNA_pol_sigma70_r2"/>
</dbReference>
<reference evidence="9" key="1">
    <citation type="submission" date="2019-10" db="EMBL/GenBank/DDBJ databases">
        <title>Nonomuraea sp. nov., isolated from Phyllanthus amarus.</title>
        <authorList>
            <person name="Klykleung N."/>
            <person name="Tanasupawat S."/>
        </authorList>
    </citation>
    <scope>NUCLEOTIDE SEQUENCE [LARGE SCALE GENOMIC DNA]</scope>
    <source>
        <strain evidence="9">3MP-10</strain>
    </source>
</reference>
<sequence length="293" mass="30943">MNEREFLAERFEEHRPRLRAVAYRMLGSLSEADDAVRETWLKLGRTGRDGVDDLGGWLTTVVGRVCLSMLRSRPRRGEQPPDVHVPDPVVDGPDGMGTGYPEERARLAESASLALLAALETVSPAERLAFVLHDLLSLPFEDIAPLVGRGVPATRQLASRARRRVRGAEPPTDADLPTRCRVVDAFLTAAAGGDIAGLLTVLAPHVVLRSDDGPGRPGTVLRGARVVAGGAVAYARMTSGNHPLLVNGGPGAIGVAGGRVTSVASFTVAGGRIVAMTVLADPERIEALGLRPV</sequence>
<dbReference type="RefSeq" id="WP_139666597.1">
    <property type="nucleotide sequence ID" value="NZ_VDLY02000003.1"/>
</dbReference>
<dbReference type="InterPro" id="IPR013325">
    <property type="entry name" value="RNA_pol_sigma_r2"/>
</dbReference>
<dbReference type="GO" id="GO:0006352">
    <property type="term" value="P:DNA-templated transcription initiation"/>
    <property type="evidence" value="ECO:0007669"/>
    <property type="project" value="InterPro"/>
</dbReference>
<feature type="domain" description="RNA polymerase sigma factor 70 region 4 type 2" evidence="8">
    <location>
        <begin position="113"/>
        <end position="164"/>
    </location>
</feature>
<accession>A0A5N6AJI5</accession>
<dbReference type="Gene3D" id="1.10.1740.10">
    <property type="match status" value="1"/>
</dbReference>
<keyword evidence="10" id="KW-1185">Reference proteome</keyword>
<evidence type="ECO:0000256" key="1">
    <source>
        <dbReference type="ARBA" id="ARBA00010641"/>
    </source>
</evidence>
<evidence type="ECO:0000256" key="3">
    <source>
        <dbReference type="ARBA" id="ARBA00023015"/>
    </source>
</evidence>
<comment type="subunit">
    <text evidence="2">Interacts transiently with the RNA polymerase catalytic core formed by RpoA, RpoB, RpoC and RpoZ (2 alpha, 1 beta, 1 beta' and 1 omega subunit) to form the RNA polymerase holoenzyme that can initiate transcription.</text>
</comment>
<protein>
    <submittedName>
        <fullName evidence="9">Sigma-70 family RNA polymerase sigma factor</fullName>
    </submittedName>
</protein>
<gene>
    <name evidence="9" type="ORF">FH607_006280</name>
</gene>
<dbReference type="Gene3D" id="1.10.10.10">
    <property type="entry name" value="Winged helix-like DNA-binding domain superfamily/Winged helix DNA-binding domain"/>
    <property type="match status" value="1"/>
</dbReference>
<dbReference type="InterPro" id="IPR013249">
    <property type="entry name" value="RNA_pol_sigma70_r4_t2"/>
</dbReference>
<dbReference type="Proteomes" id="UP000314251">
    <property type="component" value="Unassembled WGS sequence"/>
</dbReference>
<dbReference type="InterPro" id="IPR036388">
    <property type="entry name" value="WH-like_DNA-bd_sf"/>
</dbReference>
<proteinExistence type="inferred from homology"/>
<keyword evidence="4" id="KW-0731">Sigma factor</keyword>
<evidence type="ECO:0000313" key="9">
    <source>
        <dbReference type="EMBL" id="KAB8168824.1"/>
    </source>
</evidence>
<comment type="caution">
    <text evidence="9">The sequence shown here is derived from an EMBL/GenBank/DDBJ whole genome shotgun (WGS) entry which is preliminary data.</text>
</comment>
<dbReference type="NCBIfam" id="TIGR02937">
    <property type="entry name" value="sigma70-ECF"/>
    <property type="match status" value="1"/>
</dbReference>
<dbReference type="Gene3D" id="3.10.450.50">
    <property type="match status" value="1"/>
</dbReference>
<evidence type="ECO:0000259" key="7">
    <source>
        <dbReference type="Pfam" id="PF04542"/>
    </source>
</evidence>
<feature type="region of interest" description="Disordered" evidence="6">
    <location>
        <begin position="73"/>
        <end position="94"/>
    </location>
</feature>
<feature type="domain" description="RNA polymerase sigma-70 region 2" evidence="7">
    <location>
        <begin position="11"/>
        <end position="75"/>
    </location>
</feature>
<evidence type="ECO:0000256" key="5">
    <source>
        <dbReference type="ARBA" id="ARBA00023163"/>
    </source>
</evidence>
<dbReference type="OrthoDB" id="3211555at2"/>
<comment type="similarity">
    <text evidence="1">Belongs to the sigma-70 factor family. ECF subfamily.</text>
</comment>
<dbReference type="GO" id="GO:0003677">
    <property type="term" value="F:DNA binding"/>
    <property type="evidence" value="ECO:0007669"/>
    <property type="project" value="InterPro"/>
</dbReference>
<organism evidence="9 10">
    <name type="scientific">Streptomyces mimosae</name>
    <dbReference type="NCBI Taxonomy" id="2586635"/>
    <lineage>
        <taxon>Bacteria</taxon>
        <taxon>Bacillati</taxon>
        <taxon>Actinomycetota</taxon>
        <taxon>Actinomycetes</taxon>
        <taxon>Kitasatosporales</taxon>
        <taxon>Streptomycetaceae</taxon>
        <taxon>Streptomyces</taxon>
    </lineage>
</organism>
<evidence type="ECO:0000256" key="4">
    <source>
        <dbReference type="ARBA" id="ARBA00023082"/>
    </source>
</evidence>
<evidence type="ECO:0000259" key="8">
    <source>
        <dbReference type="Pfam" id="PF08281"/>
    </source>
</evidence>
<dbReference type="InterPro" id="IPR013324">
    <property type="entry name" value="RNA_pol_sigma_r3/r4-like"/>
</dbReference>
<dbReference type="PANTHER" id="PTHR30173:SF43">
    <property type="entry name" value="ECF RNA POLYMERASE SIGMA FACTOR SIGI-RELATED"/>
    <property type="match status" value="1"/>
</dbReference>
<dbReference type="AlphaFoldDB" id="A0A5N6AJI5"/>